<sequence>MIINMIETLMERYQISSLLGIGIGAVGPIDRENGVILNPESFLATGWNDVPLGQILQKKFSVPVILNNGANTAAVAEYYARNKQEENILYCISGYGIRCGYIQEGRLFNQKQGDATSYEHIIVEANGRECTCGSKGCLKTYVSFGAMLSHLQSQGFSATIDDLLNSDEPLVRKTLMQSANYYGIGIANMINILHPDTVVLHGKLIYNDSKYYREIIQSINKHSCSRNHKITIRKGVLGEKATSIGAAIQVFNHFFE</sequence>
<dbReference type="PATRIC" id="fig|217031.4.peg.7544"/>
<evidence type="ECO:0000313" key="2">
    <source>
        <dbReference type="EMBL" id="KRG09812.1"/>
    </source>
</evidence>
<dbReference type="Gene3D" id="3.30.420.40">
    <property type="match status" value="2"/>
</dbReference>
<comment type="similarity">
    <text evidence="1">Belongs to the ROK (NagC/XylR) family.</text>
</comment>
<evidence type="ECO:0008006" key="4">
    <source>
        <dbReference type="Google" id="ProtNLM"/>
    </source>
</evidence>
<organism evidence="2 3">
    <name type="scientific">Lederbergia galactosidilytica</name>
    <dbReference type="NCBI Taxonomy" id="217031"/>
    <lineage>
        <taxon>Bacteria</taxon>
        <taxon>Bacillati</taxon>
        <taxon>Bacillota</taxon>
        <taxon>Bacilli</taxon>
        <taxon>Bacillales</taxon>
        <taxon>Bacillaceae</taxon>
        <taxon>Lederbergia</taxon>
    </lineage>
</organism>
<gene>
    <name evidence="2" type="ORF">ACA29_22190</name>
</gene>
<comment type="caution">
    <text evidence="2">The sequence shown here is derived from an EMBL/GenBank/DDBJ whole genome shotgun (WGS) entry which is preliminary data.</text>
</comment>
<dbReference type="InterPro" id="IPR043129">
    <property type="entry name" value="ATPase_NBD"/>
</dbReference>
<dbReference type="PANTHER" id="PTHR18964">
    <property type="entry name" value="ROK (REPRESSOR, ORF, KINASE) FAMILY"/>
    <property type="match status" value="1"/>
</dbReference>
<evidence type="ECO:0000313" key="3">
    <source>
        <dbReference type="Proteomes" id="UP000053881"/>
    </source>
</evidence>
<dbReference type="EMBL" id="LGPB01000137">
    <property type="protein sequence ID" value="KRG09812.1"/>
    <property type="molecule type" value="Genomic_DNA"/>
</dbReference>
<proteinExistence type="inferred from homology"/>
<dbReference type="PANTHER" id="PTHR18964:SF149">
    <property type="entry name" value="BIFUNCTIONAL UDP-N-ACETYLGLUCOSAMINE 2-EPIMERASE_N-ACETYLMANNOSAMINE KINASE"/>
    <property type="match status" value="1"/>
</dbReference>
<dbReference type="Pfam" id="PF00480">
    <property type="entry name" value="ROK"/>
    <property type="match status" value="1"/>
</dbReference>
<evidence type="ECO:0000256" key="1">
    <source>
        <dbReference type="ARBA" id="ARBA00006479"/>
    </source>
</evidence>
<accession>A0A0Q9XYM1</accession>
<dbReference type="Proteomes" id="UP000053881">
    <property type="component" value="Unassembled WGS sequence"/>
</dbReference>
<dbReference type="SUPFAM" id="SSF53067">
    <property type="entry name" value="Actin-like ATPase domain"/>
    <property type="match status" value="1"/>
</dbReference>
<dbReference type="InterPro" id="IPR000600">
    <property type="entry name" value="ROK"/>
</dbReference>
<protein>
    <recommendedName>
        <fullName evidence="4">ROK family protein</fullName>
    </recommendedName>
</protein>
<name>A0A0Q9XYM1_9BACI</name>
<reference evidence="2 3" key="1">
    <citation type="submission" date="2015-06" db="EMBL/GenBank/DDBJ databases">
        <title>Genome sequencing project of Bacillus galactosidilyticus PL133.</title>
        <authorList>
            <person name="Gaiero J."/>
            <person name="Nicol R."/>
            <person name="Habash M."/>
        </authorList>
    </citation>
    <scope>NUCLEOTIDE SEQUENCE [LARGE SCALE GENOMIC DNA]</scope>
    <source>
        <strain evidence="2 3">PL133</strain>
    </source>
</reference>
<dbReference type="AlphaFoldDB" id="A0A0Q9XYM1"/>